<dbReference type="Pfam" id="PF14934">
    <property type="entry name" value="TMEM254"/>
    <property type="match status" value="1"/>
</dbReference>
<dbReference type="Proteomes" id="UP001217754">
    <property type="component" value="Chromosome 3"/>
</dbReference>
<feature type="transmembrane region" description="Helical" evidence="1">
    <location>
        <begin position="82"/>
        <end position="104"/>
    </location>
</feature>
<keyword evidence="3" id="KW-1185">Reference proteome</keyword>
<accession>A0AAF0F2T1</accession>
<dbReference type="RefSeq" id="XP_060121901.1">
    <property type="nucleotide sequence ID" value="XM_060265918.1"/>
</dbReference>
<dbReference type="EMBL" id="CP119960">
    <property type="protein sequence ID" value="WFD39004.1"/>
    <property type="molecule type" value="Genomic_DNA"/>
</dbReference>
<reference evidence="2" key="1">
    <citation type="submission" date="2023-03" db="EMBL/GenBank/DDBJ databases">
        <title>Mating type loci evolution in Malassezia.</title>
        <authorList>
            <person name="Coelho M.A."/>
        </authorList>
    </citation>
    <scope>NUCLEOTIDE SEQUENCE</scope>
    <source>
        <strain evidence="2">CBS 9431</strain>
    </source>
</reference>
<feature type="transmembrane region" description="Helical" evidence="1">
    <location>
        <begin position="53"/>
        <end position="70"/>
    </location>
</feature>
<name>A0AAF0F2T1_9BASI</name>
<dbReference type="AlphaFoldDB" id="A0AAF0F2T1"/>
<keyword evidence="1" id="KW-0812">Transmembrane</keyword>
<keyword evidence="1" id="KW-1133">Transmembrane helix</keyword>
<dbReference type="InterPro" id="IPR028110">
    <property type="entry name" value="TMEM254"/>
</dbReference>
<evidence type="ECO:0000313" key="3">
    <source>
        <dbReference type="Proteomes" id="UP001217754"/>
    </source>
</evidence>
<dbReference type="GeneID" id="85225621"/>
<evidence type="ECO:0000256" key="1">
    <source>
        <dbReference type="SAM" id="Phobius"/>
    </source>
</evidence>
<protein>
    <submittedName>
        <fullName evidence="2">Uncharacterized protein</fullName>
    </submittedName>
</protein>
<proteinExistence type="predicted"/>
<feature type="transmembrane region" description="Helical" evidence="1">
    <location>
        <begin position="12"/>
        <end position="33"/>
    </location>
</feature>
<gene>
    <name evidence="2" type="ORF">MJAP1_001972</name>
</gene>
<evidence type="ECO:0000313" key="2">
    <source>
        <dbReference type="EMBL" id="WFD39004.1"/>
    </source>
</evidence>
<organism evidence="2 3">
    <name type="scientific">Malassezia japonica</name>
    <dbReference type="NCBI Taxonomy" id="223818"/>
    <lineage>
        <taxon>Eukaryota</taxon>
        <taxon>Fungi</taxon>
        <taxon>Dikarya</taxon>
        <taxon>Basidiomycota</taxon>
        <taxon>Ustilaginomycotina</taxon>
        <taxon>Malasseziomycetes</taxon>
        <taxon>Malasseziales</taxon>
        <taxon>Malasseziaceae</taxon>
        <taxon>Malassezia</taxon>
    </lineage>
</organism>
<sequence>MNAIQYKFPQDSWQTILLLAFFLYVDQASVGTLGSRIRNAVGGARTLDILRKLTVSVHIAEALAMLVVNIKRGSSPLVGLKWVVTTFVVGFPSWISFGALTAAVNNGIW</sequence>
<keyword evidence="1" id="KW-0472">Membrane</keyword>